<keyword evidence="1" id="KW-0472">Membrane</keyword>
<gene>
    <name evidence="2" type="ORF">IEO21_08101</name>
</gene>
<feature type="transmembrane region" description="Helical" evidence="1">
    <location>
        <begin position="6"/>
        <end position="27"/>
    </location>
</feature>
<dbReference type="AlphaFoldDB" id="A0A8H7NX76"/>
<evidence type="ECO:0000313" key="2">
    <source>
        <dbReference type="EMBL" id="KAF9807718.1"/>
    </source>
</evidence>
<keyword evidence="1" id="KW-1133">Transmembrane helix</keyword>
<evidence type="ECO:0000256" key="1">
    <source>
        <dbReference type="SAM" id="Phobius"/>
    </source>
</evidence>
<sequence>MTCRQWIVFEGVSALILELSVEIMLILRLYALYTGNKPIARLMVILFATEGIVMLTMLGISIPKIMTSAGCVEADIPVELVAYSITSILFETFLFALTIRRYLQARKAGWGNIDLLAILFRDGAWAFAVIFGLSRVYLAGK</sequence>
<accession>A0A8H7NX76</accession>
<dbReference type="EMBL" id="JADOXO010000264">
    <property type="protein sequence ID" value="KAF9807718.1"/>
    <property type="molecule type" value="Genomic_DNA"/>
</dbReference>
<feature type="transmembrane region" description="Helical" evidence="1">
    <location>
        <begin position="115"/>
        <end position="138"/>
    </location>
</feature>
<comment type="caution">
    <text evidence="2">The sequence shown here is derived from an EMBL/GenBank/DDBJ whole genome shotgun (WGS) entry which is preliminary data.</text>
</comment>
<keyword evidence="1" id="KW-0812">Transmembrane</keyword>
<proteinExistence type="predicted"/>
<reference evidence="2" key="1">
    <citation type="submission" date="2020-11" db="EMBL/GenBank/DDBJ databases">
        <authorList>
            <person name="Koelle M."/>
            <person name="Horta M.A.C."/>
            <person name="Nowrousian M."/>
            <person name="Ohm R.A."/>
            <person name="Benz P."/>
            <person name="Pilgard A."/>
        </authorList>
    </citation>
    <scope>NUCLEOTIDE SEQUENCE</scope>
    <source>
        <strain evidence="2">FPRL280</strain>
    </source>
</reference>
<feature type="transmembrane region" description="Helical" evidence="1">
    <location>
        <begin position="39"/>
        <end position="60"/>
    </location>
</feature>
<organism evidence="2 3">
    <name type="scientific">Rhodonia placenta</name>
    <dbReference type="NCBI Taxonomy" id="104341"/>
    <lineage>
        <taxon>Eukaryota</taxon>
        <taxon>Fungi</taxon>
        <taxon>Dikarya</taxon>
        <taxon>Basidiomycota</taxon>
        <taxon>Agaricomycotina</taxon>
        <taxon>Agaricomycetes</taxon>
        <taxon>Polyporales</taxon>
        <taxon>Adustoporiaceae</taxon>
        <taxon>Rhodonia</taxon>
    </lineage>
</organism>
<evidence type="ECO:0000313" key="3">
    <source>
        <dbReference type="Proteomes" id="UP000639403"/>
    </source>
</evidence>
<dbReference type="Proteomes" id="UP000639403">
    <property type="component" value="Unassembled WGS sequence"/>
</dbReference>
<protein>
    <submittedName>
        <fullName evidence="2">Uncharacterized protein</fullName>
    </submittedName>
</protein>
<reference evidence="2" key="2">
    <citation type="journal article" name="Front. Microbiol.">
        <title>Degradative Capacity of Two Strains of Rhodonia placenta: From Phenotype to Genotype.</title>
        <authorList>
            <person name="Kolle M."/>
            <person name="Horta M.A.C."/>
            <person name="Nowrousian M."/>
            <person name="Ohm R.A."/>
            <person name="Benz J.P."/>
            <person name="Pilgard A."/>
        </authorList>
    </citation>
    <scope>NUCLEOTIDE SEQUENCE</scope>
    <source>
        <strain evidence="2">FPRL280</strain>
    </source>
</reference>
<feature type="transmembrane region" description="Helical" evidence="1">
    <location>
        <begin position="80"/>
        <end position="103"/>
    </location>
</feature>
<name>A0A8H7NX76_9APHY</name>